<gene>
    <name evidence="2" type="ORF">V5799_020232</name>
</gene>
<feature type="domain" description="Peptidase M13 C-terminal" evidence="1">
    <location>
        <begin position="13"/>
        <end position="105"/>
    </location>
</feature>
<proteinExistence type="predicted"/>
<comment type="caution">
    <text evidence="2">The sequence shown here is derived from an EMBL/GenBank/DDBJ whole genome shotgun (WGS) entry which is preliminary data.</text>
</comment>
<dbReference type="PANTHER" id="PTHR11733">
    <property type="entry name" value="ZINC METALLOPROTEASE FAMILY M13 NEPRILYSIN-RELATED"/>
    <property type="match status" value="1"/>
</dbReference>
<dbReference type="EMBL" id="JARKHS020010770">
    <property type="protein sequence ID" value="KAK8778427.1"/>
    <property type="molecule type" value="Genomic_DNA"/>
</dbReference>
<dbReference type="SUPFAM" id="SSF55486">
    <property type="entry name" value="Metalloproteases ('zincins'), catalytic domain"/>
    <property type="match status" value="1"/>
</dbReference>
<dbReference type="Proteomes" id="UP001321473">
    <property type="component" value="Unassembled WGS sequence"/>
</dbReference>
<dbReference type="Pfam" id="PF01431">
    <property type="entry name" value="Peptidase_M13"/>
    <property type="match status" value="1"/>
</dbReference>
<name>A0AAQ4EUM7_AMBAM</name>
<dbReference type="Gene3D" id="3.40.390.10">
    <property type="entry name" value="Collagenase (Catalytic Domain)"/>
    <property type="match status" value="1"/>
</dbReference>
<dbReference type="InterPro" id="IPR018497">
    <property type="entry name" value="Peptidase_M13_C"/>
</dbReference>
<dbReference type="GO" id="GO:0005886">
    <property type="term" value="C:plasma membrane"/>
    <property type="evidence" value="ECO:0007669"/>
    <property type="project" value="TreeGrafter"/>
</dbReference>
<sequence>MMSWESGLRQDPENLGDFSGDRLAYEAFQSLPDRRRALSVAGFGSERLFFIGHCVKWCRSLTEHRNEGYARGRSRCIVPLMHMPEFSEAFGCGAKAYMNPERKCSFW</sequence>
<dbReference type="PROSITE" id="PS51885">
    <property type="entry name" value="NEPRILYSIN"/>
    <property type="match status" value="1"/>
</dbReference>
<dbReference type="GO" id="GO:0016485">
    <property type="term" value="P:protein processing"/>
    <property type="evidence" value="ECO:0007669"/>
    <property type="project" value="TreeGrafter"/>
</dbReference>
<reference evidence="2 3" key="1">
    <citation type="journal article" date="2023" name="Arcadia Sci">
        <title>De novo assembly of a long-read Amblyomma americanum tick genome.</title>
        <authorList>
            <person name="Chou S."/>
            <person name="Poskanzer K.E."/>
            <person name="Rollins M."/>
            <person name="Thuy-Boun P.S."/>
        </authorList>
    </citation>
    <scope>NUCLEOTIDE SEQUENCE [LARGE SCALE GENOMIC DNA]</scope>
    <source>
        <strain evidence="2">F_SG_1</strain>
        <tissue evidence="2">Salivary glands</tissue>
    </source>
</reference>
<evidence type="ECO:0000313" key="3">
    <source>
        <dbReference type="Proteomes" id="UP001321473"/>
    </source>
</evidence>
<dbReference type="PANTHER" id="PTHR11733:SF241">
    <property type="entry name" value="GH26575P-RELATED"/>
    <property type="match status" value="1"/>
</dbReference>
<evidence type="ECO:0000259" key="1">
    <source>
        <dbReference type="Pfam" id="PF01431"/>
    </source>
</evidence>
<dbReference type="GO" id="GO:0004222">
    <property type="term" value="F:metalloendopeptidase activity"/>
    <property type="evidence" value="ECO:0007669"/>
    <property type="project" value="InterPro"/>
</dbReference>
<organism evidence="2 3">
    <name type="scientific">Amblyomma americanum</name>
    <name type="common">Lone star tick</name>
    <dbReference type="NCBI Taxonomy" id="6943"/>
    <lineage>
        <taxon>Eukaryota</taxon>
        <taxon>Metazoa</taxon>
        <taxon>Ecdysozoa</taxon>
        <taxon>Arthropoda</taxon>
        <taxon>Chelicerata</taxon>
        <taxon>Arachnida</taxon>
        <taxon>Acari</taxon>
        <taxon>Parasitiformes</taxon>
        <taxon>Ixodida</taxon>
        <taxon>Ixodoidea</taxon>
        <taxon>Ixodidae</taxon>
        <taxon>Amblyomminae</taxon>
        <taxon>Amblyomma</taxon>
    </lineage>
</organism>
<protein>
    <recommendedName>
        <fullName evidence="1">Peptidase M13 C-terminal domain-containing protein</fullName>
    </recommendedName>
</protein>
<dbReference type="AlphaFoldDB" id="A0AAQ4EUM7"/>
<dbReference type="InterPro" id="IPR024079">
    <property type="entry name" value="MetalloPept_cat_dom_sf"/>
</dbReference>
<dbReference type="InterPro" id="IPR000718">
    <property type="entry name" value="Peptidase_M13"/>
</dbReference>
<keyword evidence="3" id="KW-1185">Reference proteome</keyword>
<accession>A0AAQ4EUM7</accession>
<evidence type="ECO:0000313" key="2">
    <source>
        <dbReference type="EMBL" id="KAK8778427.1"/>
    </source>
</evidence>